<dbReference type="RefSeq" id="WP_319833009.1">
    <property type="nucleotide sequence ID" value="NZ_CP138858.1"/>
</dbReference>
<protein>
    <submittedName>
        <fullName evidence="1">Uncharacterized protein</fullName>
    </submittedName>
</protein>
<evidence type="ECO:0000313" key="2">
    <source>
        <dbReference type="Proteomes" id="UP001324993"/>
    </source>
</evidence>
<gene>
    <name evidence="1" type="ORF">SH580_00330</name>
</gene>
<name>A0ABZ0RMC7_9BACT</name>
<reference evidence="1 2" key="1">
    <citation type="submission" date="2023-11" db="EMBL/GenBank/DDBJ databases">
        <title>Coraliomargarita sp. nov., isolated from marine algae.</title>
        <authorList>
            <person name="Lee J.K."/>
            <person name="Baek J.H."/>
            <person name="Kim J.M."/>
            <person name="Choi D.G."/>
            <person name="Jeon C.O."/>
        </authorList>
    </citation>
    <scope>NUCLEOTIDE SEQUENCE [LARGE SCALE GENOMIC DNA]</scope>
    <source>
        <strain evidence="1 2">J2-16</strain>
    </source>
</reference>
<proteinExistence type="predicted"/>
<evidence type="ECO:0000313" key="1">
    <source>
        <dbReference type="EMBL" id="WPJ96145.1"/>
    </source>
</evidence>
<keyword evidence="2" id="KW-1185">Reference proteome</keyword>
<dbReference type="EMBL" id="CP138858">
    <property type="protein sequence ID" value="WPJ96145.1"/>
    <property type="molecule type" value="Genomic_DNA"/>
</dbReference>
<sequence length="147" mass="16931">MTQLALEQNVDAVFFITGSHSGYSRIRRYMTPEESAKFKEAKEKRLNDPSYLAARAAYVAEVPEMRKKVEEANKKLNAERKKNGLPPKVYSLTSVNAMAKELGLKWKNPPVSEPYPPAYYIEERNVEDYLKDLVEEIYDKRGGMRLP</sequence>
<dbReference type="Proteomes" id="UP001324993">
    <property type="component" value="Chromosome"/>
</dbReference>
<accession>A0ABZ0RMC7</accession>
<organism evidence="1 2">
    <name type="scientific">Coraliomargarita algicola</name>
    <dbReference type="NCBI Taxonomy" id="3092156"/>
    <lineage>
        <taxon>Bacteria</taxon>
        <taxon>Pseudomonadati</taxon>
        <taxon>Verrucomicrobiota</taxon>
        <taxon>Opitutia</taxon>
        <taxon>Puniceicoccales</taxon>
        <taxon>Coraliomargaritaceae</taxon>
        <taxon>Coraliomargarita</taxon>
    </lineage>
</organism>